<keyword evidence="7" id="KW-0325">Glycoprotein</keyword>
<evidence type="ECO:0000256" key="6">
    <source>
        <dbReference type="ARBA" id="ARBA00023170"/>
    </source>
</evidence>
<feature type="signal peptide" evidence="9">
    <location>
        <begin position="1"/>
        <end position="16"/>
    </location>
</feature>
<evidence type="ECO:0000256" key="2">
    <source>
        <dbReference type="ARBA" id="ARBA00022475"/>
    </source>
</evidence>
<dbReference type="GO" id="GO:0005886">
    <property type="term" value="C:plasma membrane"/>
    <property type="evidence" value="ECO:0007669"/>
    <property type="project" value="UniProtKB-SubCell"/>
</dbReference>
<keyword evidence="5 8" id="KW-0472">Membrane</keyword>
<organism evidence="10 11">
    <name type="scientific">Drosophila pseudoobscura pseudoobscura</name>
    <name type="common">Fruit fly</name>
    <dbReference type="NCBI Taxonomy" id="46245"/>
    <lineage>
        <taxon>Eukaryota</taxon>
        <taxon>Metazoa</taxon>
        <taxon>Ecdysozoa</taxon>
        <taxon>Arthropoda</taxon>
        <taxon>Hexapoda</taxon>
        <taxon>Insecta</taxon>
        <taxon>Pterygota</taxon>
        <taxon>Neoptera</taxon>
        <taxon>Endopterygota</taxon>
        <taxon>Diptera</taxon>
        <taxon>Brachycera</taxon>
        <taxon>Muscomorpha</taxon>
        <taxon>Ephydroidea</taxon>
        <taxon>Drosophilidae</taxon>
        <taxon>Drosophila</taxon>
        <taxon>Sophophora</taxon>
    </lineage>
</organism>
<keyword evidence="2" id="KW-1003">Cell membrane</keyword>
<evidence type="ECO:0000256" key="5">
    <source>
        <dbReference type="ARBA" id="ARBA00023136"/>
    </source>
</evidence>
<feature type="chain" id="PRO_5026167224" evidence="9">
    <location>
        <begin position="17"/>
        <end position="563"/>
    </location>
</feature>
<proteinExistence type="predicted"/>
<dbReference type="Proteomes" id="UP000001819">
    <property type="component" value="Chromosome X"/>
</dbReference>
<feature type="transmembrane region" description="Helical" evidence="8">
    <location>
        <begin position="286"/>
        <end position="306"/>
    </location>
</feature>
<evidence type="ECO:0000256" key="9">
    <source>
        <dbReference type="SAM" id="SignalP"/>
    </source>
</evidence>
<sequence>MSLICWLLLLPAGGLGAFRASEVIRQLNGDLRLELNIYLDCGGHLDELLPRQGLPNLLLNTDSAEPLPRILGRFSERSLTIACGGGNRTLSGMGQLLWGLQHLPVLFVLSSPQEFPFEWALGRGLLRALALNRSDAGLYTYQPYPSVRVRRVASVAEYHRLTRLRDLQGQAVHISVETMSPRCFHYTNRWGRTVYAGYMYELLHEFIAAHNGTEVAVLPAVDPLPLAEGLQLYQRGGIDMAPRILHTLGWVYFYRSHVLFNVNGFIMVPWARPLAKSLYIVRPFEGSVWAALIGCLVLATVVIRWMRDETSSLSATFLQVMQLMLQQSMSSMRHFTQGLRHVLVFLALFTVGFILNTMYQAQLSSSLTTGLYMRQINSFDDLAAADRKMLMDEFDIEFLTNLTRSKVIQPALINIALKAPLDDVFYHRKHLNTTYVYQAMEDRLHFELFQQKYLRVPLFKTLPEVFYQVPFFVGLRHGLPFAALFNDYLRGIFESGILLKWRGDAYLEGIYSGEIRFHTSPGLRIQVFDMEFYYCTYILLAIGWLTSAIVFLVEKCLPHARKA</sequence>
<keyword evidence="6" id="KW-0675">Receptor</keyword>
<reference evidence="11" key="1">
    <citation type="submission" date="2025-08" db="UniProtKB">
        <authorList>
            <consortium name="RefSeq"/>
        </authorList>
    </citation>
    <scope>IDENTIFICATION</scope>
    <source>
        <strain evidence="11">MV-25-SWS-2005</strain>
        <tissue evidence="11">Whole body</tissue>
    </source>
</reference>
<dbReference type="RefSeq" id="XP_001353773.3">
    <property type="nucleotide sequence ID" value="XM_001353737.3"/>
</dbReference>
<feature type="transmembrane region" description="Helical" evidence="8">
    <location>
        <begin position="338"/>
        <end position="359"/>
    </location>
</feature>
<evidence type="ECO:0000256" key="1">
    <source>
        <dbReference type="ARBA" id="ARBA00004651"/>
    </source>
</evidence>
<evidence type="ECO:0000256" key="7">
    <source>
        <dbReference type="ARBA" id="ARBA00023180"/>
    </source>
</evidence>
<keyword evidence="3 8" id="KW-0812">Transmembrane</keyword>
<keyword evidence="10" id="KW-1185">Reference proteome</keyword>
<dbReference type="FunCoup" id="A0A6I8UDE8">
    <property type="interactions" value="3"/>
</dbReference>
<evidence type="ECO:0000313" key="10">
    <source>
        <dbReference type="Proteomes" id="UP000001819"/>
    </source>
</evidence>
<evidence type="ECO:0000256" key="4">
    <source>
        <dbReference type="ARBA" id="ARBA00022989"/>
    </source>
</evidence>
<dbReference type="InParanoid" id="A0A6I8UDE8"/>
<dbReference type="KEGG" id="dpo:4812892"/>
<accession>A0A6I8UDE8</accession>
<evidence type="ECO:0000313" key="11">
    <source>
        <dbReference type="RefSeq" id="XP_001353773.3"/>
    </source>
</evidence>
<gene>
    <name evidence="11" type="primary">Ir67c</name>
</gene>
<dbReference type="SUPFAM" id="SSF53850">
    <property type="entry name" value="Periplasmic binding protein-like II"/>
    <property type="match status" value="1"/>
</dbReference>
<evidence type="ECO:0000256" key="3">
    <source>
        <dbReference type="ARBA" id="ARBA00022692"/>
    </source>
</evidence>
<dbReference type="InterPro" id="IPR052192">
    <property type="entry name" value="Insect_Ionotropic_Sensory_Rcpt"/>
</dbReference>
<protein>
    <submittedName>
        <fullName evidence="11">Uncharacterized protein Ir67c</fullName>
    </submittedName>
</protein>
<dbReference type="Gene3D" id="1.10.287.70">
    <property type="match status" value="1"/>
</dbReference>
<feature type="transmembrane region" description="Helical" evidence="8">
    <location>
        <begin position="531"/>
        <end position="553"/>
    </location>
</feature>
<comment type="subcellular location">
    <subcellularLocation>
        <location evidence="1">Cell membrane</location>
        <topology evidence="1">Multi-pass membrane protein</topology>
    </subcellularLocation>
</comment>
<dbReference type="PANTHER" id="PTHR42643:SF39">
    <property type="entry name" value="IONOTROPIC RECEPTOR 56A-RELATED"/>
    <property type="match status" value="1"/>
</dbReference>
<keyword evidence="4 8" id="KW-1133">Transmembrane helix</keyword>
<evidence type="ECO:0000256" key="8">
    <source>
        <dbReference type="SAM" id="Phobius"/>
    </source>
</evidence>
<keyword evidence="9" id="KW-0732">Signal</keyword>
<dbReference type="AlphaFoldDB" id="A0A6I8UDE8"/>
<dbReference type="PANTHER" id="PTHR42643">
    <property type="entry name" value="IONOTROPIC RECEPTOR 20A-RELATED"/>
    <property type="match status" value="1"/>
</dbReference>
<name>A0A6I8UDE8_DROPS</name>